<sequence length="606" mass="66427">MTPGLRARLEHGLRLAIACACFATASAGAQTREPVRPAFTLDVRAPDEIRKLLEQHLDLRRYRAVSDLDEAELARLARQTDRDARELLGTLGYFAPGVDVRQEPGGPDGVPTVVVDVAPGPQTTVGSIDIQFEGDIKASEEPNAIIQRGRIRDTWTLPVGRPFTQDRWDDAKAQAMRELVMRRYPAGKVSYSLADIDAADHRAALGLRLDSGPLFRLGPMQVTGIQRYDPALAPRIARLPRGSIYDQEEIQRAQARLVGSGYFDSAYIYVDPAADPEAAPVQVTLREAPLHKVVLGVGLSTDSGPRSSIEYTHNQVPGIGWRAVTKLQLEKKSPYFQTELNAVPGEDGWRWGVSARVERLDDGALVTHGQRLRVGRTRAEERIDRNVYLQYDNADVTAAEGAPPPEDTGDGKSLSANYIWNGRYFDRIPYPSLGFFAGAELGGGVTLTGSRSPFQRTVLRWVEIHPVGRGRIQWRFEGGSVLAAQSARVPATQLFRTGGDTSVRGYALREIGERVNGQVVPGRFMAVGSIEYQQPIRRGGVDTPLEGVAFVDAGAVANHPTDFRPSVGVGVGVRLRSPLGPLQVDLAYGVQPQHYRLHINLGTIYW</sequence>
<keyword evidence="4" id="KW-0732">Signal</keyword>
<accession>A0A6N8IYS3</accession>
<protein>
    <submittedName>
        <fullName evidence="8">BamA/TamA family outer membrane protein</fullName>
    </submittedName>
</protein>
<name>A0A6N8IYS3_9BURK</name>
<dbReference type="Proteomes" id="UP000469385">
    <property type="component" value="Unassembled WGS sequence"/>
</dbReference>
<keyword evidence="3" id="KW-0812">Transmembrane</keyword>
<dbReference type="AlphaFoldDB" id="A0A6N8IYS3"/>
<dbReference type="Gene3D" id="3.10.20.310">
    <property type="entry name" value="membrane protein fhac"/>
    <property type="match status" value="2"/>
</dbReference>
<dbReference type="InterPro" id="IPR039910">
    <property type="entry name" value="D15-like"/>
</dbReference>
<organism evidence="8 9">
    <name type="scientific">Ramlibacter pinisoli</name>
    <dbReference type="NCBI Taxonomy" id="2682844"/>
    <lineage>
        <taxon>Bacteria</taxon>
        <taxon>Pseudomonadati</taxon>
        <taxon>Pseudomonadota</taxon>
        <taxon>Betaproteobacteria</taxon>
        <taxon>Burkholderiales</taxon>
        <taxon>Comamonadaceae</taxon>
        <taxon>Ramlibacter</taxon>
    </lineage>
</organism>
<evidence type="ECO:0000256" key="3">
    <source>
        <dbReference type="ARBA" id="ARBA00022692"/>
    </source>
</evidence>
<keyword evidence="2" id="KW-1134">Transmembrane beta strand</keyword>
<dbReference type="PANTHER" id="PTHR12815:SF47">
    <property type="entry name" value="TRANSLOCATION AND ASSEMBLY MODULE SUBUNIT TAMA"/>
    <property type="match status" value="1"/>
</dbReference>
<evidence type="ECO:0000256" key="4">
    <source>
        <dbReference type="ARBA" id="ARBA00022729"/>
    </source>
</evidence>
<evidence type="ECO:0000313" key="8">
    <source>
        <dbReference type="EMBL" id="MVQ32134.1"/>
    </source>
</evidence>
<dbReference type="Gene3D" id="2.40.160.50">
    <property type="entry name" value="membrane protein fhac: a member of the omp85/tpsb transporter family"/>
    <property type="match status" value="1"/>
</dbReference>
<dbReference type="InterPro" id="IPR000184">
    <property type="entry name" value="Bac_surfAg_D15"/>
</dbReference>
<reference evidence="8 9" key="1">
    <citation type="submission" date="2019-12" db="EMBL/GenBank/DDBJ databases">
        <authorList>
            <person name="Huq M.A."/>
        </authorList>
    </citation>
    <scope>NUCLEOTIDE SEQUENCE [LARGE SCALE GENOMIC DNA]</scope>
    <source>
        <strain evidence="8 9">MAH-25</strain>
    </source>
</reference>
<evidence type="ECO:0000256" key="5">
    <source>
        <dbReference type="ARBA" id="ARBA00023136"/>
    </source>
</evidence>
<keyword evidence="9" id="KW-1185">Reference proteome</keyword>
<dbReference type="Pfam" id="PF01103">
    <property type="entry name" value="Omp85"/>
    <property type="match status" value="1"/>
</dbReference>
<keyword evidence="6" id="KW-0998">Cell outer membrane</keyword>
<keyword evidence="5" id="KW-0472">Membrane</keyword>
<dbReference type="GO" id="GO:0019867">
    <property type="term" value="C:outer membrane"/>
    <property type="evidence" value="ECO:0007669"/>
    <property type="project" value="InterPro"/>
</dbReference>
<evidence type="ECO:0000256" key="1">
    <source>
        <dbReference type="ARBA" id="ARBA00004370"/>
    </source>
</evidence>
<evidence type="ECO:0000256" key="2">
    <source>
        <dbReference type="ARBA" id="ARBA00022452"/>
    </source>
</evidence>
<proteinExistence type="predicted"/>
<dbReference type="RefSeq" id="WP_157400121.1">
    <property type="nucleotide sequence ID" value="NZ_WSEL01000009.1"/>
</dbReference>
<evidence type="ECO:0000256" key="6">
    <source>
        <dbReference type="ARBA" id="ARBA00023237"/>
    </source>
</evidence>
<comment type="caution">
    <text evidence="8">The sequence shown here is derived from an EMBL/GenBank/DDBJ whole genome shotgun (WGS) entry which is preliminary data.</text>
</comment>
<evidence type="ECO:0000313" key="9">
    <source>
        <dbReference type="Proteomes" id="UP000469385"/>
    </source>
</evidence>
<comment type="subcellular location">
    <subcellularLocation>
        <location evidence="1">Membrane</location>
    </subcellularLocation>
</comment>
<dbReference type="PANTHER" id="PTHR12815">
    <property type="entry name" value="SORTING AND ASSEMBLY MACHINERY SAMM50 PROTEIN FAMILY MEMBER"/>
    <property type="match status" value="1"/>
</dbReference>
<evidence type="ECO:0000259" key="7">
    <source>
        <dbReference type="Pfam" id="PF01103"/>
    </source>
</evidence>
<dbReference type="EMBL" id="WSEL01000009">
    <property type="protein sequence ID" value="MVQ32134.1"/>
    <property type="molecule type" value="Genomic_DNA"/>
</dbReference>
<gene>
    <name evidence="8" type="ORF">GON04_21940</name>
</gene>
<feature type="domain" description="Bacterial surface antigen (D15)" evidence="7">
    <location>
        <begin position="348"/>
        <end position="603"/>
    </location>
</feature>